<gene>
    <name evidence="2" type="ORF">GALL_256500</name>
</gene>
<dbReference type="AlphaFoldDB" id="A0A1J5RWC9"/>
<reference evidence="2" key="1">
    <citation type="submission" date="2016-10" db="EMBL/GenBank/DDBJ databases">
        <title>Sequence of Gallionella enrichment culture.</title>
        <authorList>
            <person name="Poehlein A."/>
            <person name="Muehling M."/>
            <person name="Daniel R."/>
        </authorList>
    </citation>
    <scope>NUCLEOTIDE SEQUENCE</scope>
</reference>
<organism evidence="2">
    <name type="scientific">mine drainage metagenome</name>
    <dbReference type="NCBI Taxonomy" id="410659"/>
    <lineage>
        <taxon>unclassified sequences</taxon>
        <taxon>metagenomes</taxon>
        <taxon>ecological metagenomes</taxon>
    </lineage>
</organism>
<dbReference type="SUPFAM" id="SSF47413">
    <property type="entry name" value="lambda repressor-like DNA-binding domains"/>
    <property type="match status" value="1"/>
</dbReference>
<protein>
    <submittedName>
        <fullName evidence="2">Uncharacterized protein</fullName>
    </submittedName>
</protein>
<comment type="caution">
    <text evidence="2">The sequence shown here is derived from an EMBL/GenBank/DDBJ whole genome shotgun (WGS) entry which is preliminary data.</text>
</comment>
<dbReference type="EMBL" id="MLJW01000232">
    <property type="protein sequence ID" value="OIQ92429.1"/>
    <property type="molecule type" value="Genomic_DNA"/>
</dbReference>
<dbReference type="Pfam" id="PF12375">
    <property type="entry name" value="DUF3653"/>
    <property type="match status" value="1"/>
</dbReference>
<proteinExistence type="predicted"/>
<evidence type="ECO:0000313" key="2">
    <source>
        <dbReference type="EMBL" id="OIQ92429.1"/>
    </source>
</evidence>
<sequence length="232" mass="26684">MSNKPTKKPKQPKPYPNQKTLWSYYMQAIEPNSNEINEAFPEYHPMWVIQSQNKTVSADNFKVLREHMLNMTLIECAAYLRVSVRTIQSWEKGSANVPFVMFELLRLVSESVHFRLSHKDWQGWFIANDGRLVSPDRGSLSFSPDELSYIRETHQVKAMYETENKRLRSEVEPLRAEIAEMRALDSNAGVLNELKTIETKLSELTTKVSRNKVVKIGSRSKKLEPALGVKAA</sequence>
<dbReference type="InterPro" id="IPR010982">
    <property type="entry name" value="Lambda_DNA-bd_dom_sf"/>
</dbReference>
<dbReference type="InterPro" id="IPR021077">
    <property type="entry name" value="Phage_phi-Lf_Orf112"/>
</dbReference>
<accession>A0A1J5RWC9</accession>
<evidence type="ECO:0000256" key="1">
    <source>
        <dbReference type="SAM" id="Coils"/>
    </source>
</evidence>
<dbReference type="GO" id="GO:0003677">
    <property type="term" value="F:DNA binding"/>
    <property type="evidence" value="ECO:0007669"/>
    <property type="project" value="InterPro"/>
</dbReference>
<feature type="coiled-coil region" evidence="1">
    <location>
        <begin position="157"/>
        <end position="184"/>
    </location>
</feature>
<name>A0A1J5RWC9_9ZZZZ</name>
<keyword evidence="1" id="KW-0175">Coiled coil</keyword>
<dbReference type="Gene3D" id="1.10.260.40">
    <property type="entry name" value="lambda repressor-like DNA-binding domains"/>
    <property type="match status" value="1"/>
</dbReference>